<proteinExistence type="predicted"/>
<sequence>MNNLIISIFAFIGIYGYQELKKSDYGRNYGWWVELDGKVLGELINVKWEEMFWDSYELWPIDKSIEAKLFDTELWDNNRFSFRNKKFNRYAEYAFIGGIGDSVNVGKGNRILMRGLYILKP</sequence>
<organism evidence="1 2">
    <name type="scientific">Rapidithrix thailandica</name>
    <dbReference type="NCBI Taxonomy" id="413964"/>
    <lineage>
        <taxon>Bacteria</taxon>
        <taxon>Pseudomonadati</taxon>
        <taxon>Bacteroidota</taxon>
        <taxon>Cytophagia</taxon>
        <taxon>Cytophagales</taxon>
        <taxon>Flammeovirgaceae</taxon>
        <taxon>Rapidithrix</taxon>
    </lineage>
</organism>
<evidence type="ECO:0000313" key="1">
    <source>
        <dbReference type="EMBL" id="MEN7551995.1"/>
    </source>
</evidence>
<protein>
    <submittedName>
        <fullName evidence="1">Uncharacterized protein</fullName>
    </submittedName>
</protein>
<keyword evidence="2" id="KW-1185">Reference proteome</keyword>
<dbReference type="Proteomes" id="UP001403385">
    <property type="component" value="Unassembled WGS sequence"/>
</dbReference>
<comment type="caution">
    <text evidence="1">The sequence shown here is derived from an EMBL/GenBank/DDBJ whole genome shotgun (WGS) entry which is preliminary data.</text>
</comment>
<reference evidence="1 2" key="1">
    <citation type="submission" date="2024-04" db="EMBL/GenBank/DDBJ databases">
        <title>Novel genus in family Flammeovirgaceae.</title>
        <authorList>
            <person name="Nguyen T.H."/>
            <person name="Vuong T.Q."/>
            <person name="Le H."/>
            <person name="Kim S.-G."/>
        </authorList>
    </citation>
    <scope>NUCLEOTIDE SEQUENCE [LARGE SCALE GENOMIC DNA]</scope>
    <source>
        <strain evidence="1 2">JCM 23209</strain>
    </source>
</reference>
<accession>A0AAW9SA29</accession>
<evidence type="ECO:0000313" key="2">
    <source>
        <dbReference type="Proteomes" id="UP001403385"/>
    </source>
</evidence>
<dbReference type="EMBL" id="JBDKWZ010000036">
    <property type="protein sequence ID" value="MEN7551995.1"/>
    <property type="molecule type" value="Genomic_DNA"/>
</dbReference>
<name>A0AAW9SA29_9BACT</name>
<dbReference type="RefSeq" id="WP_346824772.1">
    <property type="nucleotide sequence ID" value="NZ_JBDKWZ010000036.1"/>
</dbReference>
<dbReference type="AlphaFoldDB" id="A0AAW9SA29"/>
<gene>
    <name evidence="1" type="ORF">AAG747_29035</name>
</gene>